<feature type="binding site" evidence="6">
    <location>
        <position position="77"/>
    </location>
    <ligand>
        <name>S-adenosyl-L-methionine</name>
        <dbReference type="ChEBI" id="CHEBI:59789"/>
    </ligand>
</feature>
<comment type="cofactor">
    <cofactor evidence="5">
        <name>[4Fe-4S] cluster</name>
        <dbReference type="ChEBI" id="CHEBI:49883"/>
    </cofactor>
    <text evidence="5">Binds 1 [4Fe-4S] cluster. The cluster is coordinated with 3 cysteines and an exchangeable S-adenosyl-L-methionine.</text>
</comment>
<evidence type="ECO:0000256" key="2">
    <source>
        <dbReference type="ARBA" id="ARBA00022723"/>
    </source>
</evidence>
<sequence length="350" mass="39998">MIQKMATNLFDRLGEKIIEGYQLSDDDLRTLLSIESEEELEKIYSAARVVRDFYFGNRVFLNCFIYFSTYCKNQCSFCYYNCKNEINRYRLTKEEIKETCKALKGAGFHMVDLTMGEDPYYYEDPDRFIELIQIVKEELGLPIMISPGLMDNNTLLKAREKGANFLALYQETYDIELYRKLRVGQSFDGRIHARLFAKEQGYCIEDGILTGVGNDIESTILSLRGMGANNPDMVRVMTFLPQKGTPLEGFKDKSNLSELKIISVLRLLFPKRLIPASLDIEGIEGMVQRLNAGANIVTSILPPDSRLEGVANYDRNLKERDRDIKSVIQKLESIGMEPARQADFEAILGC</sequence>
<feature type="binding site" evidence="6">
    <location>
        <position position="112"/>
    </location>
    <ligand>
        <name>(3R)-3-methyl-D-ornithine</name>
        <dbReference type="ChEBI" id="CHEBI:64642"/>
    </ligand>
</feature>
<dbReference type="InterPro" id="IPR013785">
    <property type="entry name" value="Aldolase_TIM"/>
</dbReference>
<dbReference type="NCBIfam" id="TIGR03910">
    <property type="entry name" value="pyrrolys_PylB"/>
    <property type="match status" value="1"/>
</dbReference>
<evidence type="ECO:0000313" key="9">
    <source>
        <dbReference type="Proteomes" id="UP000056925"/>
    </source>
</evidence>
<feature type="binding site" evidence="6">
    <location>
        <position position="298"/>
    </location>
    <ligand>
        <name>(3R)-3-methyl-D-ornithine</name>
        <dbReference type="ChEBI" id="CHEBI:64642"/>
    </ligand>
</feature>
<keyword evidence="2" id="KW-0479">Metal-binding</keyword>
<dbReference type="GO" id="GO:0071524">
    <property type="term" value="P:pyrrolysine biosynthetic process"/>
    <property type="evidence" value="ECO:0007669"/>
    <property type="project" value="InterPro"/>
</dbReference>
<dbReference type="PROSITE" id="PS51918">
    <property type="entry name" value="RADICAL_SAM"/>
    <property type="match status" value="1"/>
</dbReference>
<dbReference type="AlphaFoldDB" id="A0A0E3KRB9"/>
<keyword evidence="1 5" id="KW-0949">S-adenosyl-L-methionine</keyword>
<feature type="binding site" evidence="5">
    <location>
        <position position="78"/>
    </location>
    <ligand>
        <name>[4Fe-4S] cluster</name>
        <dbReference type="ChEBI" id="CHEBI:49883"/>
        <note>4Fe-4S-S-AdoMet</note>
    </ligand>
</feature>
<dbReference type="GeneID" id="41602686"/>
<dbReference type="InterPro" id="IPR023891">
    <property type="entry name" value="Pyrrolys_PylB"/>
</dbReference>
<feature type="binding site" evidence="6">
    <location>
        <position position="190"/>
    </location>
    <ligand>
        <name>S-adenosyl-L-methionine</name>
        <dbReference type="ChEBI" id="CHEBI:59789"/>
    </ligand>
</feature>
<dbReference type="HOGENOM" id="CLU_033172_0_0_2"/>
<feature type="binding site" evidence="6">
    <location>
        <position position="182"/>
    </location>
    <ligand>
        <name>S-adenosyl-L-methionine</name>
        <dbReference type="ChEBI" id="CHEBI:59789"/>
    </ligand>
</feature>
<keyword evidence="3 5" id="KW-0408">Iron</keyword>
<dbReference type="SFLD" id="SFLDG01060">
    <property type="entry name" value="BATS_domain_containing"/>
    <property type="match status" value="1"/>
</dbReference>
<dbReference type="PATRIC" id="fig|1434121.4.peg.1663"/>
<feature type="binding site" evidence="6">
    <location>
        <position position="169"/>
    </location>
    <ligand>
        <name>(3R)-3-methyl-D-ornithine</name>
        <dbReference type="ChEBI" id="CHEBI:64642"/>
    </ligand>
</feature>
<dbReference type="Pfam" id="PF04055">
    <property type="entry name" value="Radical_SAM"/>
    <property type="match status" value="1"/>
</dbReference>
<evidence type="ECO:0000256" key="1">
    <source>
        <dbReference type="ARBA" id="ARBA00022691"/>
    </source>
</evidence>
<feature type="binding site" evidence="6">
    <location>
        <position position="299"/>
    </location>
    <ligand>
        <name>(3R)-3-methyl-D-ornithine</name>
        <dbReference type="ChEBI" id="CHEBI:64642"/>
    </ligand>
</feature>
<evidence type="ECO:0000256" key="6">
    <source>
        <dbReference type="PIRSR" id="PIRSR004762-2"/>
    </source>
</evidence>
<feature type="binding site" evidence="6">
    <location>
        <position position="171"/>
    </location>
    <ligand>
        <name>S-adenosyl-L-methionine</name>
        <dbReference type="ChEBI" id="CHEBI:59789"/>
    </ligand>
</feature>
<keyword evidence="8" id="KW-0808">Transferase</keyword>
<dbReference type="RefSeq" id="WP_048167694.1">
    <property type="nucleotide sequence ID" value="NZ_CP009502.1"/>
</dbReference>
<dbReference type="InterPro" id="IPR007197">
    <property type="entry name" value="rSAM"/>
</dbReference>
<feature type="binding site" evidence="6">
    <location>
        <position position="277"/>
    </location>
    <ligand>
        <name>(3R)-3-methyl-D-ornithine</name>
        <dbReference type="ChEBI" id="CHEBI:64642"/>
    </ligand>
</feature>
<feature type="binding site" evidence="6">
    <location>
        <position position="146"/>
    </location>
    <ligand>
        <name>(3R)-3-methyl-D-ornithine</name>
        <dbReference type="ChEBI" id="CHEBI:64642"/>
    </ligand>
</feature>
<dbReference type="PIRSF" id="PIRSF004762">
    <property type="entry name" value="CHP00423"/>
    <property type="match status" value="1"/>
</dbReference>
<dbReference type="SUPFAM" id="SSF102114">
    <property type="entry name" value="Radical SAM enzymes"/>
    <property type="match status" value="1"/>
</dbReference>
<accession>A0A0E3KRB9</accession>
<dbReference type="GO" id="GO:0046872">
    <property type="term" value="F:metal ion binding"/>
    <property type="evidence" value="ECO:0007669"/>
    <property type="project" value="UniProtKB-KW"/>
</dbReference>
<organism evidence="8 9">
    <name type="scientific">Methanosarcina thermophila CHTI-55</name>
    <dbReference type="NCBI Taxonomy" id="1434121"/>
    <lineage>
        <taxon>Archaea</taxon>
        <taxon>Methanobacteriati</taxon>
        <taxon>Methanobacteriota</taxon>
        <taxon>Stenosarchaea group</taxon>
        <taxon>Methanomicrobia</taxon>
        <taxon>Methanosarcinales</taxon>
        <taxon>Methanosarcinaceae</taxon>
        <taxon>Methanosarcina</taxon>
    </lineage>
</organism>
<dbReference type="Gene3D" id="3.20.20.70">
    <property type="entry name" value="Aldolase class I"/>
    <property type="match status" value="1"/>
</dbReference>
<feature type="binding site" evidence="5">
    <location>
        <position position="75"/>
    </location>
    <ligand>
        <name>[4Fe-4S] cluster</name>
        <dbReference type="ChEBI" id="CHEBI:49883"/>
        <note>4Fe-4S-S-AdoMet</note>
    </ligand>
</feature>
<dbReference type="PANTHER" id="PTHR43726:SF1">
    <property type="entry name" value="BIOTIN SYNTHASE"/>
    <property type="match status" value="1"/>
</dbReference>
<dbReference type="GO" id="GO:0032259">
    <property type="term" value="P:methylation"/>
    <property type="evidence" value="ECO:0007669"/>
    <property type="project" value="UniProtKB-KW"/>
</dbReference>
<dbReference type="GO" id="GO:0008168">
    <property type="term" value="F:methyltransferase activity"/>
    <property type="evidence" value="ECO:0007669"/>
    <property type="project" value="UniProtKB-KW"/>
</dbReference>
<dbReference type="PANTHER" id="PTHR43726">
    <property type="entry name" value="3-METHYLORNITHINE SYNTHASE"/>
    <property type="match status" value="1"/>
</dbReference>
<dbReference type="SFLD" id="SFLDG01280">
    <property type="entry name" value="HydE/PylB-like"/>
    <property type="match status" value="1"/>
</dbReference>
<keyword evidence="8" id="KW-0489">Methyltransferase</keyword>
<feature type="binding site" evidence="6">
    <location>
        <position position="235"/>
    </location>
    <ligand>
        <name>(3R)-3-methyl-D-ornithine</name>
        <dbReference type="ChEBI" id="CHEBI:64642"/>
    </ligand>
</feature>
<evidence type="ECO:0000313" key="8">
    <source>
        <dbReference type="EMBL" id="AKB15668.1"/>
    </source>
</evidence>
<dbReference type="SMART" id="SM00729">
    <property type="entry name" value="Elp3"/>
    <property type="match status" value="1"/>
</dbReference>
<evidence type="ECO:0000256" key="4">
    <source>
        <dbReference type="ARBA" id="ARBA00023014"/>
    </source>
</evidence>
<evidence type="ECO:0000259" key="7">
    <source>
        <dbReference type="PROSITE" id="PS51918"/>
    </source>
</evidence>
<dbReference type="SFLD" id="SFLDS00029">
    <property type="entry name" value="Radical_SAM"/>
    <property type="match status" value="1"/>
</dbReference>
<reference evidence="8 9" key="1">
    <citation type="submission" date="2014-07" db="EMBL/GenBank/DDBJ databases">
        <title>Methanogenic archaea and the global carbon cycle.</title>
        <authorList>
            <person name="Henriksen J.R."/>
            <person name="Luke J."/>
            <person name="Reinhart S."/>
            <person name="Benedict M.N."/>
            <person name="Youngblut N.D."/>
            <person name="Metcalf M.E."/>
            <person name="Whitaker R.J."/>
            <person name="Metcalf W.W."/>
        </authorList>
    </citation>
    <scope>NUCLEOTIDE SEQUENCE [LARGE SCALE GENOMIC DNA]</scope>
    <source>
        <strain evidence="8 9">CHTI-55</strain>
    </source>
</reference>
<feature type="binding site" evidence="6">
    <location>
        <position position="240"/>
    </location>
    <ligand>
        <name>S-adenosyl-L-methionine</name>
        <dbReference type="ChEBI" id="CHEBI:59789"/>
    </ligand>
</feature>
<feature type="domain" description="Radical SAM core" evidence="7">
    <location>
        <begin position="57"/>
        <end position="279"/>
    </location>
</feature>
<dbReference type="CDD" id="cd01335">
    <property type="entry name" value="Radical_SAM"/>
    <property type="match status" value="1"/>
</dbReference>
<keyword evidence="5" id="KW-0004">4Fe-4S</keyword>
<dbReference type="GO" id="GO:0051539">
    <property type="term" value="F:4 iron, 4 sulfur cluster binding"/>
    <property type="evidence" value="ECO:0007669"/>
    <property type="project" value="UniProtKB-KW"/>
</dbReference>
<evidence type="ECO:0000256" key="3">
    <source>
        <dbReference type="ARBA" id="ARBA00023004"/>
    </source>
</evidence>
<proteinExistence type="predicted"/>
<dbReference type="EMBL" id="CP009502">
    <property type="protein sequence ID" value="AKB15668.1"/>
    <property type="molecule type" value="Genomic_DNA"/>
</dbReference>
<keyword evidence="4 5" id="KW-0411">Iron-sulfur</keyword>
<dbReference type="InterPro" id="IPR034422">
    <property type="entry name" value="HydE/PylB-like"/>
</dbReference>
<name>A0A0E3KRB9_METTE</name>
<dbReference type="Proteomes" id="UP000056925">
    <property type="component" value="Chromosome"/>
</dbReference>
<gene>
    <name evidence="8" type="ORF">MSTHC_1350</name>
</gene>
<dbReference type="InterPro" id="IPR058240">
    <property type="entry name" value="rSAM_sf"/>
</dbReference>
<dbReference type="InterPro" id="IPR006638">
    <property type="entry name" value="Elp3/MiaA/NifB-like_rSAM"/>
</dbReference>
<dbReference type="SFLD" id="SFLDF00349">
    <property type="entry name" value="3-methylornithine_synthase_(Py"/>
    <property type="match status" value="1"/>
</dbReference>
<dbReference type="KEGG" id="mthe:MSTHC_1350"/>
<protein>
    <submittedName>
        <fullName evidence="8">Proline 2-methylase for pyrrolysine biosynthesis</fullName>
    </submittedName>
</protein>
<feature type="binding site" evidence="5">
    <location>
        <position position="71"/>
    </location>
    <ligand>
        <name>[4Fe-4S] cluster</name>
        <dbReference type="ChEBI" id="CHEBI:49883"/>
        <note>4Fe-4S-S-AdoMet</note>
    </ligand>
</feature>
<evidence type="ECO:0000256" key="5">
    <source>
        <dbReference type="PIRSR" id="PIRSR004762-1"/>
    </source>
</evidence>